<protein>
    <submittedName>
        <fullName evidence="2">Uncharacterized protein</fullName>
    </submittedName>
</protein>
<dbReference type="PATRIC" id="fig|446692.4.peg.2654"/>
<reference evidence="2 3" key="1">
    <citation type="submission" date="2015-06" db="EMBL/GenBank/DDBJ databases">
        <title>Improved classification and identification of acetic acid bacteria using matrix-assisted laser desorption/ionization time-of-flight mass spectrometry; Gluconobacter nephelii and Gluconobacter uchimurae are later heterotypic synonyms of Gluconobacter japonicus and Gluconobacter oxydans, respectively.</title>
        <authorList>
            <person name="Li L."/>
            <person name="Cleenwerck I."/>
            <person name="De Vuyst L."/>
            <person name="Vandamme P."/>
        </authorList>
    </citation>
    <scope>NUCLEOTIDE SEQUENCE [LARGE SCALE GENOMIC DNA]</scope>
    <source>
        <strain evidence="2 3">LMG 23690</strain>
    </source>
</reference>
<evidence type="ECO:0000256" key="1">
    <source>
        <dbReference type="SAM" id="Phobius"/>
    </source>
</evidence>
<accession>A0A149U6K0</accession>
<dbReference type="Proteomes" id="UP000075360">
    <property type="component" value="Unassembled WGS sequence"/>
</dbReference>
<proteinExistence type="predicted"/>
<keyword evidence="1" id="KW-1133">Transmembrane helix</keyword>
<dbReference type="EMBL" id="LHZU01000101">
    <property type="protein sequence ID" value="KXV60980.1"/>
    <property type="molecule type" value="Genomic_DNA"/>
</dbReference>
<organism evidence="2 3">
    <name type="scientific">Acetobacter senegalensis</name>
    <dbReference type="NCBI Taxonomy" id="446692"/>
    <lineage>
        <taxon>Bacteria</taxon>
        <taxon>Pseudomonadati</taxon>
        <taxon>Pseudomonadota</taxon>
        <taxon>Alphaproteobacteria</taxon>
        <taxon>Acetobacterales</taxon>
        <taxon>Acetobacteraceae</taxon>
        <taxon>Acetobacter</taxon>
    </lineage>
</organism>
<evidence type="ECO:0000313" key="3">
    <source>
        <dbReference type="Proteomes" id="UP000075360"/>
    </source>
</evidence>
<evidence type="ECO:0000313" key="2">
    <source>
        <dbReference type="EMBL" id="KXV60980.1"/>
    </source>
</evidence>
<feature type="transmembrane region" description="Helical" evidence="1">
    <location>
        <begin position="38"/>
        <end position="59"/>
    </location>
</feature>
<comment type="caution">
    <text evidence="2">The sequence shown here is derived from an EMBL/GenBank/DDBJ whole genome shotgun (WGS) entry which is preliminary data.</text>
</comment>
<dbReference type="AlphaFoldDB" id="A0A149U6K0"/>
<gene>
    <name evidence="2" type="ORF">AD948_03290</name>
</gene>
<keyword evidence="1" id="KW-0472">Membrane</keyword>
<keyword evidence="1" id="KW-0812">Transmembrane</keyword>
<name>A0A149U6K0_9PROT</name>
<feature type="transmembrane region" description="Helical" evidence="1">
    <location>
        <begin position="6"/>
        <end position="26"/>
    </location>
</feature>
<feature type="transmembrane region" description="Helical" evidence="1">
    <location>
        <begin position="65"/>
        <end position="87"/>
    </location>
</feature>
<sequence length="94" mass="9832">MVNASVFLIGASVLTVAGGVLCYLASRNQLLLARAPNARLCLLVGGALICVALGVLLQARSPATAVFMLLTLLMAVWSLLPLGLALLRYRKKGP</sequence>